<dbReference type="STRING" id="1619234.SAMN05421730_102349"/>
<gene>
    <name evidence="2" type="ORF">SAMN05421730_102349</name>
</gene>
<accession>A0A1D3TWL4</accession>
<dbReference type="Proteomes" id="UP000199315">
    <property type="component" value="Unassembled WGS sequence"/>
</dbReference>
<reference evidence="2 3" key="1">
    <citation type="submission" date="2016-09" db="EMBL/GenBank/DDBJ databases">
        <authorList>
            <person name="Capua I."/>
            <person name="De Benedictis P."/>
            <person name="Joannis T."/>
            <person name="Lombin L.H."/>
            <person name="Cattoli G."/>
        </authorList>
    </citation>
    <scope>NUCLEOTIDE SEQUENCE [LARGE SCALE GENOMIC DNA]</scope>
    <source>
        <strain evidence="2 3">GluBS11</strain>
    </source>
</reference>
<evidence type="ECO:0000313" key="3">
    <source>
        <dbReference type="Proteomes" id="UP000199315"/>
    </source>
</evidence>
<dbReference type="EMBL" id="FMKA01000023">
    <property type="protein sequence ID" value="SCP98635.1"/>
    <property type="molecule type" value="Genomic_DNA"/>
</dbReference>
<evidence type="ECO:0000313" key="2">
    <source>
        <dbReference type="EMBL" id="SCP98635.1"/>
    </source>
</evidence>
<dbReference type="RefSeq" id="WP_330387947.1">
    <property type="nucleotide sequence ID" value="NZ_FMKA01000023.1"/>
</dbReference>
<dbReference type="Pfam" id="PF03432">
    <property type="entry name" value="Relaxase"/>
    <property type="match status" value="1"/>
</dbReference>
<organism evidence="2 3">
    <name type="scientific">Anaerobium acetethylicum</name>
    <dbReference type="NCBI Taxonomy" id="1619234"/>
    <lineage>
        <taxon>Bacteria</taxon>
        <taxon>Bacillati</taxon>
        <taxon>Bacillota</taxon>
        <taxon>Clostridia</taxon>
        <taxon>Lachnospirales</taxon>
        <taxon>Lachnospiraceae</taxon>
        <taxon>Anaerobium</taxon>
    </lineage>
</organism>
<proteinExistence type="predicted"/>
<feature type="domain" description="MobA/VirD2-like nuclease" evidence="1">
    <location>
        <begin position="27"/>
        <end position="156"/>
    </location>
</feature>
<protein>
    <submittedName>
        <fullName evidence="2">Relaxase/Mobilisation nuclease domain-containing protein</fullName>
    </submittedName>
</protein>
<evidence type="ECO:0000259" key="1">
    <source>
        <dbReference type="Pfam" id="PF03432"/>
    </source>
</evidence>
<dbReference type="InterPro" id="IPR005094">
    <property type="entry name" value="Endonuclease_MobA/VirD2"/>
</dbReference>
<name>A0A1D3TWL4_9FIRM</name>
<dbReference type="AlphaFoldDB" id="A0A1D3TWL4"/>
<sequence length="488" mass="57651">MAISKILYMKDSGSSYHGKSLKNAIDYIADGKKTQGGRLVQSFNCLPDAAFEQMKQTKQKFGKADRRQGYHLILSFKEGEVDADTAMEITGKFAQEYLGKEYELIYAVHDNTDHCHSHIIFNSVSFQTGKKYRYEKGDWAKEIQPLMNRLCREYGLSELEFETGKKQDRQEVPEWNVRRDGRFVWSNMIKRDLDSCILQAASFEGFLDLLAEKGYEIKNAPGEGAGKYLAIRPPGMGRFKRCKSLGERYSEEAIRERIMTEALTSYQPRPKMTEPHILFCKVKRYRKAKWSGLQKRYFTKLYRTGKLKKKPYSQAWKYRDDIRKMHLLQKQYLFLARHDIHDLAELTFAAEDLESRKRMASKEKSQVYKARSKCGSLFRIAGQMKELRECENCFQNGDHFFEKEHEQWEELSKQLKQEGYSYDETEQLRTYYRSRYSEVSEREKAIYKEWKVAESILKDFTAEEQELKLEADRKRTMEDRIAEKQPKR</sequence>
<keyword evidence="3" id="KW-1185">Reference proteome</keyword>